<comment type="caution">
    <text evidence="22">The sequence shown here is derived from an EMBL/GenBank/DDBJ whole genome shotgun (WGS) entry which is preliminary data.</text>
</comment>
<dbReference type="EMBL" id="SRSD01000004">
    <property type="protein sequence ID" value="KAA0892219.1"/>
    <property type="molecule type" value="Genomic_DNA"/>
</dbReference>
<feature type="transmembrane region" description="Helical" evidence="21">
    <location>
        <begin position="74"/>
        <end position="95"/>
    </location>
</feature>
<sequence>MFKKLDEYDLVIMLMAIALTCFGVVMVYSASSVMAAKRFHDGFFFLKRQGLFALLGFGIMLLVMRVDYHTWKRVAVPGLLLCLVLLCLVLIPGIGGKAGGSSRWIKLPGFNLQPSEMAKLALIMYMAYSLDKKQDKVKSLTAGFIPYMIVLMFLISLLVLQPDLGGALTLAFVAMVMLFAAGTRLVYIFSMLLLAMPFLMYKLSRGYHKGRMEAFLNPWSDPEGKGFQIIQSWLALGTGGVFGQGLGEGKQKLFYLPEAHTDFILSVVGEELGFLGVVIIIGMFFLLVQRAMRIAVAAPDTFGRFLALGIAVLFGIEATVNMGVVTGLLPTKGLALPFISYGGSSLLISLFAVGILLNISSGLKIAPISLKEEK</sequence>
<keyword evidence="8" id="KW-0133">Cell shape</keyword>
<feature type="transmembrane region" description="Helical" evidence="21">
    <location>
        <begin position="12"/>
        <end position="30"/>
    </location>
</feature>
<dbReference type="PANTHER" id="PTHR30474:SF2">
    <property type="entry name" value="PEPTIDOGLYCAN GLYCOSYLTRANSFERASE FTSW-RELATED"/>
    <property type="match status" value="1"/>
</dbReference>
<dbReference type="GO" id="GO:0032153">
    <property type="term" value="C:cell division site"/>
    <property type="evidence" value="ECO:0007669"/>
    <property type="project" value="TreeGrafter"/>
</dbReference>
<dbReference type="Proteomes" id="UP000324298">
    <property type="component" value="Unassembled WGS sequence"/>
</dbReference>
<evidence type="ECO:0000256" key="13">
    <source>
        <dbReference type="ARBA" id="ARBA00023316"/>
    </source>
</evidence>
<evidence type="ECO:0000256" key="15">
    <source>
        <dbReference type="ARBA" id="ARBA00033270"/>
    </source>
</evidence>
<dbReference type="InterPro" id="IPR018365">
    <property type="entry name" value="Cell_cycle_FtsW-rel_CS"/>
</dbReference>
<keyword evidence="7 21" id="KW-0812">Transmembrane</keyword>
<evidence type="ECO:0000256" key="9">
    <source>
        <dbReference type="ARBA" id="ARBA00022984"/>
    </source>
</evidence>
<evidence type="ECO:0000256" key="8">
    <source>
        <dbReference type="ARBA" id="ARBA00022960"/>
    </source>
</evidence>
<dbReference type="GO" id="GO:0051301">
    <property type="term" value="P:cell division"/>
    <property type="evidence" value="ECO:0007669"/>
    <property type="project" value="UniProtKB-KW"/>
</dbReference>
<keyword evidence="11 21" id="KW-0472">Membrane</keyword>
<dbReference type="NCBIfam" id="TIGR02614">
    <property type="entry name" value="ftsW"/>
    <property type="match status" value="1"/>
</dbReference>
<dbReference type="GO" id="GO:0009252">
    <property type="term" value="P:peptidoglycan biosynthetic process"/>
    <property type="evidence" value="ECO:0007669"/>
    <property type="project" value="UniProtKB-KW"/>
</dbReference>
<evidence type="ECO:0000256" key="17">
    <source>
        <dbReference type="ARBA" id="ARBA00041185"/>
    </source>
</evidence>
<comment type="pathway">
    <text evidence="2">Cell wall biogenesis; peptidoglycan biosynthesis.</text>
</comment>
<keyword evidence="6" id="KW-0808">Transferase</keyword>
<comment type="catalytic activity">
    <reaction evidence="20">
        <text>[GlcNAc-(1-&gt;4)-Mur2Ac(oyl-L-Ala-gamma-D-Glu-L-Lys-D-Ala-D-Ala)](n)-di-trans,octa-cis-undecaprenyl diphosphate + beta-D-GlcNAc-(1-&gt;4)-Mur2Ac(oyl-L-Ala-gamma-D-Glu-L-Lys-D-Ala-D-Ala)-di-trans,octa-cis-undecaprenyl diphosphate = [GlcNAc-(1-&gt;4)-Mur2Ac(oyl-L-Ala-gamma-D-Glu-L-Lys-D-Ala-D-Ala)](n+1)-di-trans,octa-cis-undecaprenyl diphosphate + di-trans,octa-cis-undecaprenyl diphosphate + H(+)</text>
        <dbReference type="Rhea" id="RHEA:23708"/>
        <dbReference type="Rhea" id="RHEA-COMP:9602"/>
        <dbReference type="Rhea" id="RHEA-COMP:9603"/>
        <dbReference type="ChEBI" id="CHEBI:15378"/>
        <dbReference type="ChEBI" id="CHEBI:58405"/>
        <dbReference type="ChEBI" id="CHEBI:60033"/>
        <dbReference type="ChEBI" id="CHEBI:78435"/>
        <dbReference type="EC" id="2.4.99.28"/>
    </reaction>
</comment>
<dbReference type="PANTHER" id="PTHR30474">
    <property type="entry name" value="CELL CYCLE PROTEIN"/>
    <property type="match status" value="1"/>
</dbReference>
<dbReference type="GO" id="GO:0005886">
    <property type="term" value="C:plasma membrane"/>
    <property type="evidence" value="ECO:0007669"/>
    <property type="project" value="UniProtKB-SubCell"/>
</dbReference>
<evidence type="ECO:0000256" key="12">
    <source>
        <dbReference type="ARBA" id="ARBA00023306"/>
    </source>
</evidence>
<reference evidence="22 23" key="1">
    <citation type="submission" date="2019-04" db="EMBL/GenBank/DDBJ databases">
        <title>Geobacter ruber sp. nov., ferric-reducing bacteria isolated from paddy soil.</title>
        <authorList>
            <person name="Xu Z."/>
            <person name="Masuda Y."/>
            <person name="Itoh H."/>
            <person name="Senoo K."/>
        </authorList>
    </citation>
    <scope>NUCLEOTIDE SEQUENCE [LARGE SCALE GENOMIC DNA]</scope>
    <source>
        <strain evidence="22 23">Red88</strain>
    </source>
</reference>
<evidence type="ECO:0000256" key="6">
    <source>
        <dbReference type="ARBA" id="ARBA00022679"/>
    </source>
</evidence>
<feature type="transmembrane region" description="Helical" evidence="21">
    <location>
        <begin position="272"/>
        <end position="292"/>
    </location>
</feature>
<comment type="similarity">
    <text evidence="16">Belongs to the SEDS family. FtsW subfamily.</text>
</comment>
<comment type="subcellular location">
    <subcellularLocation>
        <location evidence="1">Cell membrane</location>
        <topology evidence="1">Multi-pass membrane protein</topology>
    </subcellularLocation>
</comment>
<evidence type="ECO:0000256" key="7">
    <source>
        <dbReference type="ARBA" id="ARBA00022692"/>
    </source>
</evidence>
<keyword evidence="13" id="KW-0961">Cell wall biogenesis/degradation</keyword>
<evidence type="ECO:0000256" key="3">
    <source>
        <dbReference type="ARBA" id="ARBA00022475"/>
    </source>
</evidence>
<keyword evidence="5" id="KW-0328">Glycosyltransferase</keyword>
<protein>
    <recommendedName>
        <fullName evidence="17">Probable peptidoglycan glycosyltransferase FtsW</fullName>
        <ecNumber evidence="19">2.4.99.28</ecNumber>
    </recommendedName>
    <alternativeName>
        <fullName evidence="18">Cell division protein FtsW</fullName>
    </alternativeName>
    <alternativeName>
        <fullName evidence="15">Cell wall polymerase</fullName>
    </alternativeName>
    <alternativeName>
        <fullName evidence="14">Peptidoglycan polymerase</fullName>
    </alternativeName>
</protein>
<dbReference type="GO" id="GO:0008955">
    <property type="term" value="F:peptidoglycan glycosyltransferase activity"/>
    <property type="evidence" value="ECO:0007669"/>
    <property type="project" value="UniProtKB-EC"/>
</dbReference>
<keyword evidence="3" id="KW-1003">Cell membrane</keyword>
<keyword evidence="9" id="KW-0573">Peptidoglycan synthesis</keyword>
<feature type="transmembrane region" description="Helical" evidence="21">
    <location>
        <begin position="167"/>
        <end position="200"/>
    </location>
</feature>
<evidence type="ECO:0000256" key="1">
    <source>
        <dbReference type="ARBA" id="ARBA00004651"/>
    </source>
</evidence>
<evidence type="ECO:0000256" key="16">
    <source>
        <dbReference type="ARBA" id="ARBA00038053"/>
    </source>
</evidence>
<dbReference type="GO" id="GO:0008360">
    <property type="term" value="P:regulation of cell shape"/>
    <property type="evidence" value="ECO:0007669"/>
    <property type="project" value="UniProtKB-KW"/>
</dbReference>
<dbReference type="PROSITE" id="PS00428">
    <property type="entry name" value="FTSW_RODA_SPOVE"/>
    <property type="match status" value="1"/>
</dbReference>
<dbReference type="EC" id="2.4.99.28" evidence="19"/>
<keyword evidence="23" id="KW-1185">Reference proteome</keyword>
<evidence type="ECO:0000256" key="21">
    <source>
        <dbReference type="SAM" id="Phobius"/>
    </source>
</evidence>
<evidence type="ECO:0000256" key="11">
    <source>
        <dbReference type="ARBA" id="ARBA00023136"/>
    </source>
</evidence>
<evidence type="ECO:0000256" key="20">
    <source>
        <dbReference type="ARBA" id="ARBA00049902"/>
    </source>
</evidence>
<evidence type="ECO:0000256" key="14">
    <source>
        <dbReference type="ARBA" id="ARBA00032370"/>
    </source>
</evidence>
<organism evidence="22 23">
    <name type="scientific">Oryzomonas rubra</name>
    <dbReference type="NCBI Taxonomy" id="2509454"/>
    <lineage>
        <taxon>Bacteria</taxon>
        <taxon>Pseudomonadati</taxon>
        <taxon>Thermodesulfobacteriota</taxon>
        <taxon>Desulfuromonadia</taxon>
        <taxon>Geobacterales</taxon>
        <taxon>Geobacteraceae</taxon>
        <taxon>Oryzomonas</taxon>
    </lineage>
</organism>
<evidence type="ECO:0000256" key="18">
    <source>
        <dbReference type="ARBA" id="ARBA00041418"/>
    </source>
</evidence>
<evidence type="ECO:0000256" key="19">
    <source>
        <dbReference type="ARBA" id="ARBA00044770"/>
    </source>
</evidence>
<dbReference type="Pfam" id="PF01098">
    <property type="entry name" value="FTSW_RODA_SPOVE"/>
    <property type="match status" value="1"/>
</dbReference>
<evidence type="ECO:0000256" key="4">
    <source>
        <dbReference type="ARBA" id="ARBA00022618"/>
    </source>
</evidence>
<evidence type="ECO:0000313" key="22">
    <source>
        <dbReference type="EMBL" id="KAA0892219.1"/>
    </source>
</evidence>
<dbReference type="InterPro" id="IPR013437">
    <property type="entry name" value="FtsW"/>
</dbReference>
<feature type="transmembrane region" description="Helical" evidence="21">
    <location>
        <begin position="140"/>
        <end position="160"/>
    </location>
</feature>
<feature type="transmembrane region" description="Helical" evidence="21">
    <location>
        <begin position="304"/>
        <end position="326"/>
    </location>
</feature>
<proteinExistence type="inferred from homology"/>
<dbReference type="AlphaFoldDB" id="A0A5A9XJE8"/>
<evidence type="ECO:0000256" key="10">
    <source>
        <dbReference type="ARBA" id="ARBA00022989"/>
    </source>
</evidence>
<dbReference type="InterPro" id="IPR001182">
    <property type="entry name" value="FtsW/RodA"/>
</dbReference>
<gene>
    <name evidence="22" type="primary">ftsW</name>
    <name evidence="22" type="ORF">ET418_08450</name>
</gene>
<dbReference type="GO" id="GO:0015648">
    <property type="term" value="F:lipid-linked peptidoglycan transporter activity"/>
    <property type="evidence" value="ECO:0007669"/>
    <property type="project" value="TreeGrafter"/>
</dbReference>
<keyword evidence="10 21" id="KW-1133">Transmembrane helix</keyword>
<keyword evidence="4" id="KW-0132">Cell division</keyword>
<evidence type="ECO:0000313" key="23">
    <source>
        <dbReference type="Proteomes" id="UP000324298"/>
    </source>
</evidence>
<keyword evidence="12" id="KW-0131">Cell cycle</keyword>
<accession>A0A5A9XJE8</accession>
<evidence type="ECO:0000256" key="2">
    <source>
        <dbReference type="ARBA" id="ARBA00004752"/>
    </source>
</evidence>
<feature type="transmembrane region" description="Helical" evidence="21">
    <location>
        <begin position="338"/>
        <end position="359"/>
    </location>
</feature>
<feature type="transmembrane region" description="Helical" evidence="21">
    <location>
        <begin position="51"/>
        <end position="68"/>
    </location>
</feature>
<dbReference type="GO" id="GO:0071555">
    <property type="term" value="P:cell wall organization"/>
    <property type="evidence" value="ECO:0007669"/>
    <property type="project" value="UniProtKB-KW"/>
</dbReference>
<evidence type="ECO:0000256" key="5">
    <source>
        <dbReference type="ARBA" id="ARBA00022676"/>
    </source>
</evidence>
<dbReference type="RefSeq" id="WP_149307156.1">
    <property type="nucleotide sequence ID" value="NZ_SRSD01000004.1"/>
</dbReference>
<name>A0A5A9XJE8_9BACT</name>
<dbReference type="OrthoDB" id="9768187at2"/>